<keyword evidence="1" id="KW-1133">Transmembrane helix</keyword>
<dbReference type="EMBL" id="CAEZVE010000004">
    <property type="protein sequence ID" value="CAB4614053.1"/>
    <property type="molecule type" value="Genomic_DNA"/>
</dbReference>
<feature type="transmembrane region" description="Helical" evidence="1">
    <location>
        <begin position="129"/>
        <end position="150"/>
    </location>
</feature>
<protein>
    <submittedName>
        <fullName evidence="2">Unannotated protein</fullName>
    </submittedName>
</protein>
<evidence type="ECO:0000313" key="2">
    <source>
        <dbReference type="EMBL" id="CAB4614053.1"/>
    </source>
</evidence>
<feature type="transmembrane region" description="Helical" evidence="1">
    <location>
        <begin position="74"/>
        <end position="92"/>
    </location>
</feature>
<sequence length="176" mass="18977">MNSKRVTIAWLASILLLVVFAGLSWLDLELTPEAGAQKFEISGYQVFPIISALLLLQGAALLSSVLTPVAVGRAIAGLMVPIMLAHGFYVVVGLQSNLQNAVAVQIIEITGVAGIASQAEFVEFAGDTYLWVGYLLSVAVNLAVLLTKALSRAQLSRTRPNRQEIIDELDLWETQK</sequence>
<gene>
    <name evidence="2" type="ORF">UFOPK1931_00057</name>
</gene>
<dbReference type="AlphaFoldDB" id="A0A6J6HNA7"/>
<organism evidence="2">
    <name type="scientific">freshwater metagenome</name>
    <dbReference type="NCBI Taxonomy" id="449393"/>
    <lineage>
        <taxon>unclassified sequences</taxon>
        <taxon>metagenomes</taxon>
        <taxon>ecological metagenomes</taxon>
    </lineage>
</organism>
<reference evidence="2" key="1">
    <citation type="submission" date="2020-05" db="EMBL/GenBank/DDBJ databases">
        <authorList>
            <person name="Chiriac C."/>
            <person name="Salcher M."/>
            <person name="Ghai R."/>
            <person name="Kavagutti S V."/>
        </authorList>
    </citation>
    <scope>NUCLEOTIDE SEQUENCE</scope>
</reference>
<name>A0A6J6HNA7_9ZZZZ</name>
<feature type="transmembrane region" description="Helical" evidence="1">
    <location>
        <begin position="45"/>
        <end position="67"/>
    </location>
</feature>
<accession>A0A6J6HNA7</accession>
<keyword evidence="1" id="KW-0472">Membrane</keyword>
<evidence type="ECO:0000256" key="1">
    <source>
        <dbReference type="SAM" id="Phobius"/>
    </source>
</evidence>
<keyword evidence="1" id="KW-0812">Transmembrane</keyword>
<proteinExistence type="predicted"/>